<feature type="transmembrane region" description="Helical" evidence="9">
    <location>
        <begin position="60"/>
        <end position="79"/>
    </location>
</feature>
<evidence type="ECO:0000256" key="7">
    <source>
        <dbReference type="ARBA" id="ARBA00022777"/>
    </source>
</evidence>
<evidence type="ECO:0000256" key="8">
    <source>
        <dbReference type="ARBA" id="ARBA00023012"/>
    </source>
</evidence>
<comment type="catalytic activity">
    <reaction evidence="1">
        <text>ATP + protein L-histidine = ADP + protein N-phospho-L-histidine.</text>
        <dbReference type="EC" id="2.7.13.3"/>
    </reaction>
</comment>
<dbReference type="GO" id="GO:0000155">
    <property type="term" value="F:phosphorelay sensor kinase activity"/>
    <property type="evidence" value="ECO:0007669"/>
    <property type="project" value="InterPro"/>
</dbReference>
<dbReference type="InterPro" id="IPR036890">
    <property type="entry name" value="HATPase_C_sf"/>
</dbReference>
<dbReference type="InterPro" id="IPR005467">
    <property type="entry name" value="His_kinase_dom"/>
</dbReference>
<evidence type="ECO:0000256" key="3">
    <source>
        <dbReference type="ARBA" id="ARBA00012438"/>
    </source>
</evidence>
<sequence>MKKNRSLIILTTLLIGTTLALAMWWTYLLYVFGDKLDQLTESMPNIGLGGNIIRMLKWEASTFIVLILLLTISFLVIFFKDHRKTKALQNFFASLTHELKTPLASIRLQSEVITDVAESLKSEQLTKLTNRLIEDTANLETQMDKILQLSRLERGGTLNLVPVNLSTVLNKVIKNYRDQFEITLNNSLDFEILGDELAIELIFKNLLENTKNHTNSKTIDIQMTESEENITLNYKDYGKFNGDRSRLGNIFYKYDSKKGSGIGLYLIKKFMLLMEGLLILGGDESLEISLKFKRVHS</sequence>
<evidence type="ECO:0000256" key="4">
    <source>
        <dbReference type="ARBA" id="ARBA00022475"/>
    </source>
</evidence>
<evidence type="ECO:0000313" key="12">
    <source>
        <dbReference type="Proteomes" id="UP000008963"/>
    </source>
</evidence>
<dbReference type="InterPro" id="IPR036097">
    <property type="entry name" value="HisK_dim/P_sf"/>
</dbReference>
<keyword evidence="8" id="KW-0902">Two-component regulatory system</keyword>
<evidence type="ECO:0000256" key="5">
    <source>
        <dbReference type="ARBA" id="ARBA00022553"/>
    </source>
</evidence>
<dbReference type="EMBL" id="FQ312005">
    <property type="protein sequence ID" value="CBW26854.1"/>
    <property type="molecule type" value="Genomic_DNA"/>
</dbReference>
<evidence type="ECO:0000313" key="11">
    <source>
        <dbReference type="EMBL" id="CBW26854.1"/>
    </source>
</evidence>
<organism evidence="11 12">
    <name type="scientific">Halobacteriovorax marinus (strain ATCC BAA-682 / DSM 15412 / SJ)</name>
    <name type="common">Bacteriovorax marinus</name>
    <dbReference type="NCBI Taxonomy" id="862908"/>
    <lineage>
        <taxon>Bacteria</taxon>
        <taxon>Pseudomonadati</taxon>
        <taxon>Bdellovibrionota</taxon>
        <taxon>Bacteriovoracia</taxon>
        <taxon>Bacteriovoracales</taxon>
        <taxon>Halobacteriovoraceae</taxon>
        <taxon>Halobacteriovorax</taxon>
    </lineage>
</organism>
<evidence type="ECO:0000259" key="10">
    <source>
        <dbReference type="PROSITE" id="PS50109"/>
    </source>
</evidence>
<dbReference type="GO" id="GO:0005886">
    <property type="term" value="C:plasma membrane"/>
    <property type="evidence" value="ECO:0007669"/>
    <property type="project" value="UniProtKB-SubCell"/>
</dbReference>
<dbReference type="Gene3D" id="3.30.565.10">
    <property type="entry name" value="Histidine kinase-like ATPase, C-terminal domain"/>
    <property type="match status" value="1"/>
</dbReference>
<accession>E1X324</accession>
<dbReference type="CDD" id="cd00082">
    <property type="entry name" value="HisKA"/>
    <property type="match status" value="1"/>
</dbReference>
<dbReference type="InterPro" id="IPR050980">
    <property type="entry name" value="2C_sensor_his_kinase"/>
</dbReference>
<dbReference type="EC" id="2.7.13.3" evidence="3"/>
<dbReference type="SUPFAM" id="SSF47384">
    <property type="entry name" value="Homodimeric domain of signal transducing histidine kinase"/>
    <property type="match status" value="1"/>
</dbReference>
<evidence type="ECO:0000256" key="6">
    <source>
        <dbReference type="ARBA" id="ARBA00022679"/>
    </source>
</evidence>
<dbReference type="AlphaFoldDB" id="E1X324"/>
<dbReference type="SMART" id="SM00388">
    <property type="entry name" value="HisKA"/>
    <property type="match status" value="1"/>
</dbReference>
<dbReference type="Pfam" id="PF02518">
    <property type="entry name" value="HATPase_c"/>
    <property type="match status" value="1"/>
</dbReference>
<dbReference type="OrthoDB" id="9806130at2"/>
<dbReference type="Pfam" id="PF00512">
    <property type="entry name" value="HisKA"/>
    <property type="match status" value="1"/>
</dbReference>
<evidence type="ECO:0000256" key="2">
    <source>
        <dbReference type="ARBA" id="ARBA00004651"/>
    </source>
</evidence>
<gene>
    <name evidence="11" type="ordered locus">BMS_2042</name>
</gene>
<dbReference type="PROSITE" id="PS50109">
    <property type="entry name" value="HIS_KIN"/>
    <property type="match status" value="1"/>
</dbReference>
<protein>
    <recommendedName>
        <fullName evidence="3">histidine kinase</fullName>
        <ecNumber evidence="3">2.7.13.3</ecNumber>
    </recommendedName>
</protein>
<keyword evidence="9" id="KW-0472">Membrane</keyword>
<reference evidence="12" key="1">
    <citation type="journal article" date="2013" name="ISME J.">
        <title>A small predatory core genome in the divergent marine Bacteriovorax marinus SJ and the terrestrial Bdellovibrio bacteriovorus.</title>
        <authorList>
            <person name="Crossman L.C."/>
            <person name="Chen H."/>
            <person name="Cerdeno-Tarraga A.M."/>
            <person name="Brooks K."/>
            <person name="Quail M.A."/>
            <person name="Pineiro S.A."/>
            <person name="Hobley L."/>
            <person name="Sockett R.E."/>
            <person name="Bentley S.D."/>
            <person name="Parkhill J."/>
            <person name="Williams H.N."/>
            <person name="Stine O.C."/>
        </authorList>
    </citation>
    <scope>NUCLEOTIDE SEQUENCE [LARGE SCALE GENOMIC DNA]</scope>
    <source>
        <strain evidence="12">ATCC BAA-682 / DSM 15412 / SJ</strain>
    </source>
</reference>
<keyword evidence="5" id="KW-0597">Phosphoprotein</keyword>
<name>E1X324_HALMS</name>
<proteinExistence type="predicted"/>
<dbReference type="Proteomes" id="UP000008963">
    <property type="component" value="Chromosome"/>
</dbReference>
<feature type="domain" description="Histidine kinase" evidence="10">
    <location>
        <begin position="94"/>
        <end position="296"/>
    </location>
</feature>
<dbReference type="SUPFAM" id="SSF55874">
    <property type="entry name" value="ATPase domain of HSP90 chaperone/DNA topoisomerase II/histidine kinase"/>
    <property type="match status" value="1"/>
</dbReference>
<keyword evidence="7 11" id="KW-0418">Kinase</keyword>
<keyword evidence="9" id="KW-1133">Transmembrane helix</keyword>
<dbReference type="PANTHER" id="PTHR44936:SF9">
    <property type="entry name" value="SENSOR PROTEIN CREC"/>
    <property type="match status" value="1"/>
</dbReference>
<keyword evidence="4" id="KW-1003">Cell membrane</keyword>
<keyword evidence="9" id="KW-0812">Transmembrane</keyword>
<dbReference type="eggNOG" id="COG2205">
    <property type="taxonomic scope" value="Bacteria"/>
</dbReference>
<dbReference type="PANTHER" id="PTHR44936">
    <property type="entry name" value="SENSOR PROTEIN CREC"/>
    <property type="match status" value="1"/>
</dbReference>
<keyword evidence="12" id="KW-1185">Reference proteome</keyword>
<feature type="transmembrane region" description="Helical" evidence="9">
    <location>
        <begin position="7"/>
        <end position="27"/>
    </location>
</feature>
<dbReference type="RefSeq" id="WP_014244632.1">
    <property type="nucleotide sequence ID" value="NC_016620.1"/>
</dbReference>
<dbReference type="SMART" id="SM00387">
    <property type="entry name" value="HATPase_c"/>
    <property type="match status" value="1"/>
</dbReference>
<dbReference type="Gene3D" id="1.10.287.130">
    <property type="match status" value="1"/>
</dbReference>
<dbReference type="KEGG" id="bmx:BMS_2042"/>
<dbReference type="InterPro" id="IPR003594">
    <property type="entry name" value="HATPase_dom"/>
</dbReference>
<dbReference type="HOGENOM" id="CLU_000445_89_3_7"/>
<evidence type="ECO:0000256" key="1">
    <source>
        <dbReference type="ARBA" id="ARBA00000085"/>
    </source>
</evidence>
<dbReference type="STRING" id="862908.BMS_2042"/>
<evidence type="ECO:0000256" key="9">
    <source>
        <dbReference type="SAM" id="Phobius"/>
    </source>
</evidence>
<dbReference type="PATRIC" id="fig|862908.3.peg.1941"/>
<dbReference type="InterPro" id="IPR003661">
    <property type="entry name" value="HisK_dim/P_dom"/>
</dbReference>
<comment type="subcellular location">
    <subcellularLocation>
        <location evidence="2">Cell membrane</location>
        <topology evidence="2">Multi-pass membrane protein</topology>
    </subcellularLocation>
</comment>
<keyword evidence="6" id="KW-0808">Transferase</keyword>